<dbReference type="InterPro" id="IPR001452">
    <property type="entry name" value="SH3_domain"/>
</dbReference>
<dbReference type="Gene3D" id="1.20.58.740">
    <property type="match status" value="1"/>
</dbReference>
<dbReference type="Gene3D" id="2.30.30.40">
    <property type="entry name" value="SH3 Domains"/>
    <property type="match status" value="1"/>
</dbReference>
<dbReference type="PANTHER" id="PTHR45653">
    <property type="entry name" value="DEDICATOR OF CYTOKINESIS"/>
    <property type="match status" value="1"/>
</dbReference>
<organism evidence="12 13">
    <name type="scientific">Ciona savignyi</name>
    <name type="common">Pacific transparent sea squirt</name>
    <dbReference type="NCBI Taxonomy" id="51511"/>
    <lineage>
        <taxon>Eukaryota</taxon>
        <taxon>Metazoa</taxon>
        <taxon>Chordata</taxon>
        <taxon>Tunicata</taxon>
        <taxon>Ascidiacea</taxon>
        <taxon>Phlebobranchia</taxon>
        <taxon>Cionidae</taxon>
        <taxon>Ciona</taxon>
    </lineage>
</organism>
<keyword evidence="13" id="KW-1185">Reference proteome</keyword>
<feature type="compositionally biased region" description="Polar residues" evidence="8">
    <location>
        <begin position="575"/>
        <end position="584"/>
    </location>
</feature>
<dbReference type="InterPro" id="IPR036028">
    <property type="entry name" value="SH3-like_dom_sf"/>
</dbReference>
<feature type="region of interest" description="Disordered" evidence="8">
    <location>
        <begin position="563"/>
        <end position="584"/>
    </location>
</feature>
<dbReference type="InterPro" id="IPR043161">
    <property type="entry name" value="DOCK_C_lobe_A"/>
</dbReference>
<dbReference type="GO" id="GO:0005886">
    <property type="term" value="C:plasma membrane"/>
    <property type="evidence" value="ECO:0007669"/>
    <property type="project" value="TreeGrafter"/>
</dbReference>
<comment type="similarity">
    <text evidence="7">Belongs to the DOCK family.</text>
</comment>
<dbReference type="Proteomes" id="UP000007875">
    <property type="component" value="Unassembled WGS sequence"/>
</dbReference>
<dbReference type="Gene3D" id="1.25.40.410">
    <property type="match status" value="1"/>
</dbReference>
<dbReference type="FunFam" id="1.20.58.740:FF:000004">
    <property type="entry name" value="Dedicator of cytokinesis protein 1"/>
    <property type="match status" value="1"/>
</dbReference>
<dbReference type="Gene3D" id="2.60.40.150">
    <property type="entry name" value="C2 domain"/>
    <property type="match status" value="1"/>
</dbReference>
<dbReference type="InterPro" id="IPR016024">
    <property type="entry name" value="ARM-type_fold"/>
</dbReference>
<sequence>VYSYHAESKNHLTLSVGSVVHIIEEYEGFWYRGFIIGNKSETGVFPANYIHLKDAVVERRGKTENIIPTELPIVQEVTHVLREWGTIWQNLFKTGENPIVFQHIRSKMRELIEKRKRVLSGTLPADELTKICYQIADLVDLGNRLLSMDLSVRNETTCQLADIRILSAIQVFRMHEVASSKIDRKIAEERIDRTGKDLSIESFQEARKSHVYSLYIAVKNVVCRIGEEADVLISLYDAKENVFISENYFVRWGSQGLPKNIDMLNTLKAIFTDLGSKDLLREKIYLVCKIIRIGRMELKESDNKKRASGLRRAFGAAVMDITSIMKGTEGSDEDKQCFIPFMQVSGENENLQQVITRAISSKGDIHHKGQGLWVSLKMLEGDLKTIRHDFQHIIDRTTAEVRKMGFPEIIMPGDVRNDLYVTIVQGEFEKGIKSSQKNVEVTMCVCNDDGHVIPMVVSMGAGEDAESQYRSHVYYQNKTPKWMETVKVGIPIEDFYSAHLRFTYRHRSTFENKDKAEKDFGLSYVRLMRKEGTTLQDGVHNLLVYKVESRRLEPNDAKKYLSLPSSRDEMDNFPKTKSGTSPSGHNRLFNHRVEGFTMSRDSFQISTLVCSTKLTQNVDLLGLLKWQSQKKNLKNSLRSLMKFLQDTLDALFNIMMEHLDNGSYDDLVFDALIYIIALIAEKKFYHFHAVLDSYILEHFSATLAYQKLTKVLVMYLENAESEKYRESLMKALKALEYIFKFIVRSRILFQQFDDKDRKQFEKGIRSVFEAINRLMKVTDKPTIALQATAMKYLTSVIKDTITVFDPKELSLLLKDFVSNVPAERLTKQKVQCMLDIVHSDIFKMQECRIILLKMMTFHLKELMQKEEELEICGKLLADILTLLRSSNVGPTKGDIQEVMNGLLRTVIRVVIKLDRRSQQAVSVSKTWHVMNQYILGNTLFTLVYNISFGPGMDKCVALLIKIYTFYQYLQSTTCGNYVACLISMLRQMDEYHYDAYLSSFPTKTELDANGLILQDFLMEIFGMFQDLISNNVYRMDWVTMLSLQNSTFMRAIKFFTKTLNKCFLDAESFQFQLWNNFFHLAVAFLTQESLQMENFSHNKRQSLIKKYGDLRCEMGYEIRVMWFNLGPHKIKFIPVMVGPMLEMTLIPEPDLRKATIPIFFDMMQCELHSTGSFKLFEGEMITKLDVLVEGGRGDQEYLNIFHEIMSEWCGKHQYLRTTGIDFVNLVKTLMGRLLDYRDIIREENRDNRMSCTVNLLNFYKEINRLEMYVRYLYKLHDLHTESDNFTEAGFTLLQHAKLLSWSDEVLEAPNQRYPECETQRELKEALYYSIIELFQRGKLWEEGIKLCKELAVQHEVETFRYQQLSEILITQSKLYMNITSTLRPEPEYFFVGFYGQGFPAFQRNRTFIYRGKEYEPLCDFTTRTLNHLPSAQKMTTTSPPDDDIINSNKMFVQIFPVNPIMEQPDHFKGKSIDEQILSFYKVNEVQRFQYSKPFRKGPKDKDNEFASMWIDRATYTTKYKLPGILRWFEVEHTIRREISPLENAVETMRTANHDIRQMVLKYHKNPDAPINPLSMKLNGVVDPRVGGFANYEKAFFNETYMKNNPNDLEKIEVLKDLIALQIPLLCEGVRLHGEVAPPALQPFHQNMNSSLQDLKAGVEEKYGARVRNSGL</sequence>
<dbReference type="Ensembl" id="ENSCSAVT00000001915.1">
    <property type="protein sequence ID" value="ENSCSAVP00000001882.1"/>
    <property type="gene ID" value="ENSCSAVG00000001103.1"/>
</dbReference>
<dbReference type="InterPro" id="IPR046769">
    <property type="entry name" value="DOCKER_Lobe_A"/>
</dbReference>
<evidence type="ECO:0000259" key="10">
    <source>
        <dbReference type="PROSITE" id="PS51650"/>
    </source>
</evidence>
<dbReference type="Pfam" id="PF06920">
    <property type="entry name" value="DHR-2_Lobe_A"/>
    <property type="match status" value="1"/>
</dbReference>
<dbReference type="Pfam" id="PF20422">
    <property type="entry name" value="DHR-2_Lobe_B"/>
    <property type="match status" value="1"/>
</dbReference>
<dbReference type="GO" id="GO:0005737">
    <property type="term" value="C:cytoplasm"/>
    <property type="evidence" value="ECO:0007669"/>
    <property type="project" value="UniProtKB-SubCell"/>
</dbReference>
<feature type="domain" description="SH3" evidence="9">
    <location>
        <begin position="1"/>
        <end position="55"/>
    </location>
</feature>
<evidence type="ECO:0000313" key="13">
    <source>
        <dbReference type="Proteomes" id="UP000007875"/>
    </source>
</evidence>
<dbReference type="PROSITE" id="PS51650">
    <property type="entry name" value="C2_DOCK"/>
    <property type="match status" value="1"/>
</dbReference>
<evidence type="ECO:0000259" key="9">
    <source>
        <dbReference type="PROSITE" id="PS50002"/>
    </source>
</evidence>
<evidence type="ECO:0000256" key="4">
    <source>
        <dbReference type="ARBA" id="ARBA00022553"/>
    </source>
</evidence>
<dbReference type="Pfam" id="PF00018">
    <property type="entry name" value="SH3_1"/>
    <property type="match status" value="1"/>
</dbReference>
<accession>H2Y984</accession>
<dbReference type="InterPro" id="IPR035892">
    <property type="entry name" value="C2_domain_sf"/>
</dbReference>
<dbReference type="InterPro" id="IPR026791">
    <property type="entry name" value="DOCK"/>
</dbReference>
<dbReference type="GO" id="GO:0007520">
    <property type="term" value="P:myoblast fusion"/>
    <property type="evidence" value="ECO:0007669"/>
    <property type="project" value="TreeGrafter"/>
</dbReference>
<evidence type="ECO:0000256" key="7">
    <source>
        <dbReference type="PROSITE-ProRule" id="PRU00983"/>
    </source>
</evidence>
<dbReference type="InterPro" id="IPR046773">
    <property type="entry name" value="DOCKER_Lobe_C"/>
</dbReference>
<dbReference type="GO" id="GO:0007264">
    <property type="term" value="P:small GTPase-mediated signal transduction"/>
    <property type="evidence" value="ECO:0007669"/>
    <property type="project" value="InterPro"/>
</dbReference>
<dbReference type="GO" id="GO:0005085">
    <property type="term" value="F:guanyl-nucleotide exchange factor activity"/>
    <property type="evidence" value="ECO:0007669"/>
    <property type="project" value="UniProtKB-KW"/>
</dbReference>
<dbReference type="GeneTree" id="ENSGT00940000154974"/>
<reference evidence="13" key="1">
    <citation type="submission" date="2003-08" db="EMBL/GenBank/DDBJ databases">
        <authorList>
            <person name="Birren B."/>
            <person name="Nusbaum C."/>
            <person name="Abebe A."/>
            <person name="Abouelleil A."/>
            <person name="Adekoya E."/>
            <person name="Ait-zahra M."/>
            <person name="Allen N."/>
            <person name="Allen T."/>
            <person name="An P."/>
            <person name="Anderson M."/>
            <person name="Anderson S."/>
            <person name="Arachchi H."/>
            <person name="Armbruster J."/>
            <person name="Bachantsang P."/>
            <person name="Baldwin J."/>
            <person name="Barry A."/>
            <person name="Bayul T."/>
            <person name="Blitshsteyn B."/>
            <person name="Bloom T."/>
            <person name="Blye J."/>
            <person name="Boguslavskiy L."/>
            <person name="Borowsky M."/>
            <person name="Boukhgalter B."/>
            <person name="Brunache A."/>
            <person name="Butler J."/>
            <person name="Calixte N."/>
            <person name="Calvo S."/>
            <person name="Camarata J."/>
            <person name="Campo K."/>
            <person name="Chang J."/>
            <person name="Cheshatsang Y."/>
            <person name="Citroen M."/>
            <person name="Collymore A."/>
            <person name="Considine T."/>
            <person name="Cook A."/>
            <person name="Cooke P."/>
            <person name="Corum B."/>
            <person name="Cuomo C."/>
            <person name="David R."/>
            <person name="Dawoe T."/>
            <person name="Degray S."/>
            <person name="Dodge S."/>
            <person name="Dooley K."/>
            <person name="Dorje P."/>
            <person name="Dorjee K."/>
            <person name="Dorris L."/>
            <person name="Duffey N."/>
            <person name="Dupes A."/>
            <person name="Elkins T."/>
            <person name="Engels R."/>
            <person name="Erickson J."/>
            <person name="Farina A."/>
            <person name="Faro S."/>
            <person name="Ferreira P."/>
            <person name="Fischer H."/>
            <person name="Fitzgerald M."/>
            <person name="Foley K."/>
            <person name="Gage D."/>
            <person name="Galagan J."/>
            <person name="Gearin G."/>
            <person name="Gnerre S."/>
            <person name="Gnirke A."/>
            <person name="Goyette A."/>
            <person name="Graham J."/>
            <person name="Grandbois E."/>
            <person name="Gyaltsen K."/>
            <person name="Hafez N."/>
            <person name="Hagopian D."/>
            <person name="Hagos B."/>
            <person name="Hall J."/>
            <person name="Hatcher B."/>
            <person name="Heller A."/>
            <person name="Higgins H."/>
            <person name="Honan T."/>
            <person name="Horn A."/>
            <person name="Houde N."/>
            <person name="Hughes L."/>
            <person name="Hulme W."/>
            <person name="Husby E."/>
            <person name="Iliev I."/>
            <person name="Jaffe D."/>
            <person name="Jones C."/>
            <person name="Kamal M."/>
            <person name="Kamat A."/>
            <person name="Kamvysselis M."/>
            <person name="Karlsson E."/>
            <person name="Kells C."/>
            <person name="Kieu A."/>
            <person name="Kisner P."/>
            <person name="Kodira C."/>
            <person name="Kulbokas E."/>
            <person name="Labutti K."/>
            <person name="Lama D."/>
            <person name="Landers T."/>
            <person name="Leger J."/>
            <person name="Levine S."/>
            <person name="Lewis D."/>
            <person name="Lewis T."/>
            <person name="Lindblad-toh K."/>
            <person name="Liu X."/>
            <person name="Lokyitsang T."/>
            <person name="Lokyitsang Y."/>
            <person name="Lucien O."/>
            <person name="Lui A."/>
            <person name="Ma L.J."/>
            <person name="Mabbitt R."/>
            <person name="Macdonald J."/>
            <person name="Maclean C."/>
            <person name="Major J."/>
            <person name="Manning J."/>
            <person name="Marabella R."/>
            <person name="Maru K."/>
            <person name="Matthews C."/>
            <person name="Mauceli E."/>
            <person name="Mccarthy M."/>
            <person name="Mcdonough S."/>
            <person name="Mcghee T."/>
            <person name="Meldrim J."/>
            <person name="Meneus L."/>
            <person name="Mesirov J."/>
            <person name="Mihalev A."/>
            <person name="Mihova T."/>
            <person name="Mikkelsen T."/>
            <person name="Mlenga V."/>
            <person name="Moru K."/>
            <person name="Mozes J."/>
            <person name="Mulrain L."/>
            <person name="Munson G."/>
            <person name="Naylor J."/>
            <person name="Newes C."/>
            <person name="Nguyen C."/>
            <person name="Nguyen N."/>
            <person name="Nguyen T."/>
            <person name="Nicol R."/>
            <person name="Nielsen C."/>
            <person name="Nizzari M."/>
            <person name="Norbu C."/>
            <person name="Norbu N."/>
            <person name="O'donnell P."/>
            <person name="Okoawo O."/>
            <person name="O'leary S."/>
            <person name="Omotosho B."/>
            <person name="O'neill K."/>
            <person name="Osman S."/>
            <person name="Parker S."/>
            <person name="Perrin D."/>
            <person name="Phunkhang P."/>
            <person name="Piqani B."/>
            <person name="Purcell S."/>
            <person name="Rachupka T."/>
            <person name="Ramasamy U."/>
            <person name="Rameau R."/>
            <person name="Ray V."/>
            <person name="Raymond C."/>
            <person name="Retta R."/>
            <person name="Richardson S."/>
            <person name="Rise C."/>
            <person name="Rodriguez J."/>
            <person name="Rogers J."/>
            <person name="Rogov P."/>
            <person name="Rutman M."/>
            <person name="Schupbach R."/>
            <person name="Seaman C."/>
            <person name="Settipalli S."/>
            <person name="Sharpe T."/>
            <person name="Sheridan J."/>
            <person name="Sherpa N."/>
            <person name="Shi J."/>
            <person name="Smirnov S."/>
            <person name="Smith C."/>
            <person name="Sougnez C."/>
            <person name="Spencer B."/>
            <person name="Stalker J."/>
            <person name="Stange-thomann N."/>
            <person name="Stavropoulos S."/>
            <person name="Stetson K."/>
            <person name="Stone C."/>
            <person name="Stone S."/>
            <person name="Stubbs M."/>
            <person name="Talamas J."/>
            <person name="Tchuinga P."/>
            <person name="Tenzing P."/>
            <person name="Tesfaye S."/>
            <person name="Theodore J."/>
            <person name="Thoulutsang Y."/>
            <person name="Topham K."/>
            <person name="Towey S."/>
            <person name="Tsamla T."/>
            <person name="Tsomo N."/>
            <person name="Vallee D."/>
            <person name="Vassiliev H."/>
            <person name="Venkataraman V."/>
            <person name="Vinson J."/>
            <person name="Vo A."/>
            <person name="Wade C."/>
            <person name="Wang S."/>
            <person name="Wangchuk T."/>
            <person name="Wangdi T."/>
            <person name="Whittaker C."/>
            <person name="Wilkinson J."/>
            <person name="Wu Y."/>
            <person name="Wyman D."/>
            <person name="Yadav S."/>
            <person name="Yang S."/>
            <person name="Yang X."/>
            <person name="Yeager S."/>
            <person name="Yee E."/>
            <person name="Young G."/>
            <person name="Zainoun J."/>
            <person name="Zembeck L."/>
            <person name="Zimmer A."/>
            <person name="Zody M."/>
            <person name="Lander E."/>
        </authorList>
    </citation>
    <scope>NUCLEOTIDE SEQUENCE [LARGE SCALE GENOMIC DNA]</scope>
</reference>
<keyword evidence="4" id="KW-0597">Phosphoprotein</keyword>
<dbReference type="InParanoid" id="H2Y984"/>
<protein>
    <recommendedName>
        <fullName evidence="14">Dedicator of cytokinesis 2</fullName>
    </recommendedName>
</protein>
<evidence type="ECO:0000256" key="6">
    <source>
        <dbReference type="PROSITE-ProRule" id="PRU00192"/>
    </source>
</evidence>
<dbReference type="InterPro" id="IPR032376">
    <property type="entry name" value="DOCK_N"/>
</dbReference>
<keyword evidence="3" id="KW-0963">Cytoplasm</keyword>
<reference evidence="12" key="3">
    <citation type="submission" date="2025-09" db="UniProtKB">
        <authorList>
            <consortium name="Ensembl"/>
        </authorList>
    </citation>
    <scope>IDENTIFICATION</scope>
</reference>
<dbReference type="eggNOG" id="KOG1998">
    <property type="taxonomic scope" value="Eukaryota"/>
</dbReference>
<keyword evidence="5" id="KW-0344">Guanine-nucleotide releasing factor</keyword>
<dbReference type="SUPFAM" id="SSF50044">
    <property type="entry name" value="SH3-domain"/>
    <property type="match status" value="1"/>
</dbReference>
<dbReference type="GO" id="GO:0031267">
    <property type="term" value="F:small GTPase binding"/>
    <property type="evidence" value="ECO:0007669"/>
    <property type="project" value="TreeGrafter"/>
</dbReference>
<dbReference type="OMA" id="LWDNQAF"/>
<dbReference type="InterPro" id="IPR043162">
    <property type="entry name" value="DOCK_C_lobe_C"/>
</dbReference>
<dbReference type="InterPro" id="IPR047026">
    <property type="entry name" value="DOCK1_C2"/>
</dbReference>
<dbReference type="PANTHER" id="PTHR45653:SF10">
    <property type="entry name" value="MYOBLAST CITY, ISOFORM B"/>
    <property type="match status" value="1"/>
</dbReference>
<dbReference type="Gene3D" id="1.20.1270.350">
    <property type="entry name" value="Dedicator of cytokinesis N-terminal subdomain"/>
    <property type="match status" value="1"/>
</dbReference>
<evidence type="ECO:0000256" key="1">
    <source>
        <dbReference type="ARBA" id="ARBA00004496"/>
    </source>
</evidence>
<evidence type="ECO:0000256" key="8">
    <source>
        <dbReference type="SAM" id="MobiDB-lite"/>
    </source>
</evidence>
<keyword evidence="2 6" id="KW-0728">SH3 domain</keyword>
<feature type="domain" description="DOCKER" evidence="11">
    <location>
        <begin position="1259"/>
        <end position="1667"/>
    </location>
</feature>
<evidence type="ECO:0000313" key="12">
    <source>
        <dbReference type="Ensembl" id="ENSCSAVP00000001882.1"/>
    </source>
</evidence>
<dbReference type="PROSITE" id="PS51651">
    <property type="entry name" value="DOCKER"/>
    <property type="match status" value="1"/>
</dbReference>
<dbReference type="Pfam" id="PF14429">
    <property type="entry name" value="DOCK-C2"/>
    <property type="match status" value="1"/>
</dbReference>
<evidence type="ECO:0000259" key="11">
    <source>
        <dbReference type="PROSITE" id="PS51651"/>
    </source>
</evidence>
<dbReference type="PROSITE" id="PS50002">
    <property type="entry name" value="SH3"/>
    <property type="match status" value="1"/>
</dbReference>
<reference evidence="12" key="2">
    <citation type="submission" date="2025-08" db="UniProtKB">
        <authorList>
            <consortium name="Ensembl"/>
        </authorList>
    </citation>
    <scope>IDENTIFICATION</scope>
</reference>
<dbReference type="STRING" id="51511.ENSCSAVP00000001882"/>
<evidence type="ECO:0000256" key="5">
    <source>
        <dbReference type="ARBA" id="ARBA00022658"/>
    </source>
</evidence>
<dbReference type="CDD" id="cd11872">
    <property type="entry name" value="SH3_DOCK_AB"/>
    <property type="match status" value="1"/>
</dbReference>
<proteinExistence type="inferred from homology"/>
<dbReference type="SMART" id="SM00326">
    <property type="entry name" value="SH3"/>
    <property type="match status" value="1"/>
</dbReference>
<dbReference type="SUPFAM" id="SSF48371">
    <property type="entry name" value="ARM repeat"/>
    <property type="match status" value="1"/>
</dbReference>
<dbReference type="GO" id="GO:0016477">
    <property type="term" value="P:cell migration"/>
    <property type="evidence" value="ECO:0007669"/>
    <property type="project" value="TreeGrafter"/>
</dbReference>
<dbReference type="Pfam" id="PF23554">
    <property type="entry name" value="TPR_DOCK"/>
    <property type="match status" value="1"/>
</dbReference>
<dbReference type="CDD" id="cd08694">
    <property type="entry name" value="C2_Dock-A"/>
    <property type="match status" value="1"/>
</dbReference>
<feature type="domain" description="C2 DOCK-type" evidence="10">
    <location>
        <begin position="416"/>
        <end position="610"/>
    </location>
</feature>
<dbReference type="Pfam" id="PF20421">
    <property type="entry name" value="DHR-2_Lobe_C"/>
    <property type="match status" value="1"/>
</dbReference>
<evidence type="ECO:0008006" key="14">
    <source>
        <dbReference type="Google" id="ProtNLM"/>
    </source>
</evidence>
<dbReference type="InterPro" id="IPR042455">
    <property type="entry name" value="DOCK_N_sub1"/>
</dbReference>
<evidence type="ECO:0000256" key="2">
    <source>
        <dbReference type="ARBA" id="ARBA00022443"/>
    </source>
</evidence>
<dbReference type="InterPro" id="IPR046770">
    <property type="entry name" value="DOCKER_Lobe_B"/>
</dbReference>
<dbReference type="InterPro" id="IPR027007">
    <property type="entry name" value="C2_DOCK-type_domain"/>
</dbReference>
<dbReference type="InterPro" id="IPR027357">
    <property type="entry name" value="DOCKER_dom"/>
</dbReference>
<comment type="subcellular location">
    <subcellularLocation>
        <location evidence="1">Cytoplasm</location>
    </subcellularLocation>
</comment>
<evidence type="ECO:0000256" key="3">
    <source>
        <dbReference type="ARBA" id="ARBA00022490"/>
    </source>
</evidence>
<dbReference type="Pfam" id="PF16172">
    <property type="entry name" value="DOCK_N"/>
    <property type="match status" value="1"/>
</dbReference>
<name>H2Y984_CIOSA</name>
<dbReference type="FunCoup" id="H2Y984">
    <property type="interactions" value="101"/>
</dbReference>
<dbReference type="InterPro" id="IPR056372">
    <property type="entry name" value="TPR_DOCK"/>
</dbReference>